<dbReference type="EMBL" id="LOPU01000016">
    <property type="protein sequence ID" value="KTG11015.1"/>
    <property type="molecule type" value="Genomic_DNA"/>
</dbReference>
<dbReference type="Proteomes" id="UP000054387">
    <property type="component" value="Unassembled WGS sequence"/>
</dbReference>
<comment type="caution">
    <text evidence="7">The sequence shown here is derived from an EMBL/GenBank/DDBJ whole genome shotgun (WGS) entry which is preliminary data.</text>
</comment>
<evidence type="ECO:0000256" key="2">
    <source>
        <dbReference type="ARBA" id="ARBA00022475"/>
    </source>
</evidence>
<evidence type="ECO:0000256" key="4">
    <source>
        <dbReference type="ARBA" id="ARBA00022989"/>
    </source>
</evidence>
<feature type="transmembrane region" description="Helical" evidence="6">
    <location>
        <begin position="120"/>
        <end position="137"/>
    </location>
</feature>
<feature type="transmembrane region" description="Helical" evidence="6">
    <location>
        <begin position="82"/>
        <end position="108"/>
    </location>
</feature>
<dbReference type="STRING" id="1514971.AUR64_07565"/>
<gene>
    <name evidence="7" type="ORF">AUR64_07565</name>
</gene>
<feature type="transmembrane region" description="Helical" evidence="6">
    <location>
        <begin position="392"/>
        <end position="413"/>
    </location>
</feature>
<dbReference type="RefSeq" id="WP_058580814.1">
    <property type="nucleotide sequence ID" value="NZ_LOPU01000016.1"/>
</dbReference>
<dbReference type="PANTHER" id="PTHR30250">
    <property type="entry name" value="PST FAMILY PREDICTED COLANIC ACID TRANSPORTER"/>
    <property type="match status" value="1"/>
</dbReference>
<dbReference type="PANTHER" id="PTHR30250:SF11">
    <property type="entry name" value="O-ANTIGEN TRANSPORTER-RELATED"/>
    <property type="match status" value="1"/>
</dbReference>
<feature type="transmembrane region" description="Helical" evidence="6">
    <location>
        <begin position="425"/>
        <end position="445"/>
    </location>
</feature>
<feature type="transmembrane region" description="Helical" evidence="6">
    <location>
        <begin position="9"/>
        <end position="30"/>
    </location>
</feature>
<evidence type="ECO:0000313" key="7">
    <source>
        <dbReference type="EMBL" id="KTG11015.1"/>
    </source>
</evidence>
<feature type="transmembrane region" description="Helical" evidence="6">
    <location>
        <begin position="300"/>
        <end position="319"/>
    </location>
</feature>
<feature type="transmembrane region" description="Helical" evidence="6">
    <location>
        <begin position="158"/>
        <end position="181"/>
    </location>
</feature>
<sequence length="494" mass="53581">MGRNVVRGFLSIFSSDVGVLILSISITPILVRVLTSAEYGNYAFVMSVLSITMIVINAGIFDGIRKYIAEQRPDADWDSNVFAYYMQVGLALAFAAVVIILVVLQLGVIERLFTPEFETYFYILAALVVIRQLWAIGRGTLMGLGYEHISEPTKMARWVIFALVGVPLAAIGWGVVGVLIGRVVARGLVALAVFWYVSKYVSLGSVFRKVPSEFPRRELLSYNSFSVILILLTSSLYHVDLILLRTLSGAQQTGYYNAALIVAEFLWFVPTAMQTVLLQSTSEWWSQDKVDTVTDVTSRATRYVVLITAIMCIGIASLANQFVSLYFGAEYLAAVDPLLLLLPGTLGFAVARPIFAVGQGKGELRLLILATGAAAALNLVLNLLLIPRYGTLGAATSTSIGYGSMVVFHVLVARRIGFDPISDLRLGRIVAATLVAAIPVFGLPFVLNGDILELAIVPPVGFVVFVVAAVLFGAIDRSEVNEVRQRLSTVLPTG</sequence>
<accession>A0A0W1RC22</accession>
<evidence type="ECO:0000313" key="8">
    <source>
        <dbReference type="Proteomes" id="UP000054387"/>
    </source>
</evidence>
<keyword evidence="5 6" id="KW-0472">Membrane</keyword>
<organism evidence="7 8">
    <name type="scientific">Haloprofundus marisrubri</name>
    <dbReference type="NCBI Taxonomy" id="1514971"/>
    <lineage>
        <taxon>Archaea</taxon>
        <taxon>Methanobacteriati</taxon>
        <taxon>Methanobacteriota</taxon>
        <taxon>Stenosarchaea group</taxon>
        <taxon>Halobacteria</taxon>
        <taxon>Halobacteriales</taxon>
        <taxon>Haloferacaceae</taxon>
        <taxon>Haloprofundus</taxon>
    </lineage>
</organism>
<feature type="transmembrane region" description="Helical" evidence="6">
    <location>
        <begin position="366"/>
        <end position="386"/>
    </location>
</feature>
<proteinExistence type="predicted"/>
<evidence type="ECO:0000256" key="1">
    <source>
        <dbReference type="ARBA" id="ARBA00004651"/>
    </source>
</evidence>
<dbReference type="Pfam" id="PF13440">
    <property type="entry name" value="Polysacc_synt_3"/>
    <property type="match status" value="1"/>
</dbReference>
<dbReference type="GO" id="GO:0005886">
    <property type="term" value="C:plasma membrane"/>
    <property type="evidence" value="ECO:0007669"/>
    <property type="project" value="UniProtKB-SubCell"/>
</dbReference>
<keyword evidence="4 6" id="KW-1133">Transmembrane helix</keyword>
<dbReference type="InterPro" id="IPR050833">
    <property type="entry name" value="Poly_Biosynth_Transport"/>
</dbReference>
<evidence type="ECO:0000256" key="5">
    <source>
        <dbReference type="ARBA" id="ARBA00023136"/>
    </source>
</evidence>
<feature type="transmembrane region" description="Helical" evidence="6">
    <location>
        <begin position="451"/>
        <end position="475"/>
    </location>
</feature>
<keyword evidence="2" id="KW-1003">Cell membrane</keyword>
<feature type="transmembrane region" description="Helical" evidence="6">
    <location>
        <begin position="258"/>
        <end position="279"/>
    </location>
</feature>
<feature type="transmembrane region" description="Helical" evidence="6">
    <location>
        <begin position="42"/>
        <end position="61"/>
    </location>
</feature>
<reference evidence="7 8" key="1">
    <citation type="submission" date="2015-12" db="EMBL/GenBank/DDBJ databases">
        <title>Haloprofundus marisrubri gen. nov., sp. nov., an extremely halophilic archaeon isolated from the Discovery deep brine-seawater interface in the Red Sea.</title>
        <authorList>
            <person name="Zhang G."/>
            <person name="Stingl U."/>
            <person name="Rashid M."/>
        </authorList>
    </citation>
    <scope>NUCLEOTIDE SEQUENCE [LARGE SCALE GENOMIC DNA]</scope>
    <source>
        <strain evidence="7 8">SB9</strain>
    </source>
</reference>
<comment type="subcellular location">
    <subcellularLocation>
        <location evidence="1">Cell membrane</location>
        <topology evidence="1">Multi-pass membrane protein</topology>
    </subcellularLocation>
</comment>
<keyword evidence="8" id="KW-1185">Reference proteome</keyword>
<feature type="transmembrane region" description="Helical" evidence="6">
    <location>
        <begin position="187"/>
        <end position="207"/>
    </location>
</feature>
<evidence type="ECO:0000256" key="6">
    <source>
        <dbReference type="SAM" id="Phobius"/>
    </source>
</evidence>
<keyword evidence="3 6" id="KW-0812">Transmembrane</keyword>
<protein>
    <submittedName>
        <fullName evidence="7">Polysaccharide biosynthesis protein</fullName>
    </submittedName>
</protein>
<name>A0A0W1RC22_9EURY</name>
<dbReference type="OrthoDB" id="19148at2157"/>
<evidence type="ECO:0000256" key="3">
    <source>
        <dbReference type="ARBA" id="ARBA00022692"/>
    </source>
</evidence>
<feature type="transmembrane region" description="Helical" evidence="6">
    <location>
        <begin position="331"/>
        <end position="354"/>
    </location>
</feature>
<feature type="transmembrane region" description="Helical" evidence="6">
    <location>
        <begin position="219"/>
        <end position="238"/>
    </location>
</feature>
<dbReference type="AlphaFoldDB" id="A0A0W1RC22"/>